<evidence type="ECO:0000313" key="3">
    <source>
        <dbReference type="Proteomes" id="UP000461670"/>
    </source>
</evidence>
<evidence type="ECO:0008006" key="4">
    <source>
        <dbReference type="Google" id="ProtNLM"/>
    </source>
</evidence>
<keyword evidence="1" id="KW-0812">Transmembrane</keyword>
<dbReference type="Proteomes" id="UP000461670">
    <property type="component" value="Unassembled WGS sequence"/>
</dbReference>
<accession>A0A7V8FL84</accession>
<comment type="caution">
    <text evidence="2">The sequence shown here is derived from an EMBL/GenBank/DDBJ whole genome shotgun (WGS) entry which is preliminary data.</text>
</comment>
<gene>
    <name evidence="2" type="ORF">GAK30_03359</name>
</gene>
<keyword evidence="1" id="KW-0472">Membrane</keyword>
<keyword evidence="1" id="KW-1133">Transmembrane helix</keyword>
<organism evidence="2 3">
    <name type="scientific">Paracidovorax wautersii</name>
    <dbReference type="NCBI Taxonomy" id="1177982"/>
    <lineage>
        <taxon>Bacteria</taxon>
        <taxon>Pseudomonadati</taxon>
        <taxon>Pseudomonadota</taxon>
        <taxon>Betaproteobacteria</taxon>
        <taxon>Burkholderiales</taxon>
        <taxon>Comamonadaceae</taxon>
        <taxon>Paracidovorax</taxon>
    </lineage>
</organism>
<reference evidence="3" key="1">
    <citation type="journal article" date="2020" name="MBio">
        <title>Horizontal gene transfer to a defensive symbiont with a reduced genome amongst a multipartite beetle microbiome.</title>
        <authorList>
            <person name="Waterworth S.C."/>
            <person name="Florez L.V."/>
            <person name="Rees E.R."/>
            <person name="Hertweck C."/>
            <person name="Kaltenpoth M."/>
            <person name="Kwan J.C."/>
        </authorList>
    </citation>
    <scope>NUCLEOTIDE SEQUENCE [LARGE SCALE GENOMIC DNA]</scope>
</reference>
<evidence type="ECO:0000256" key="1">
    <source>
        <dbReference type="SAM" id="Phobius"/>
    </source>
</evidence>
<evidence type="ECO:0000313" key="2">
    <source>
        <dbReference type="EMBL" id="KAF1019016.1"/>
    </source>
</evidence>
<proteinExistence type="predicted"/>
<protein>
    <recommendedName>
        <fullName evidence="4">Holin-X, holin superfamily III</fullName>
    </recommendedName>
</protein>
<feature type="transmembrane region" description="Helical" evidence="1">
    <location>
        <begin position="88"/>
        <end position="111"/>
    </location>
</feature>
<dbReference type="AlphaFoldDB" id="A0A7V8FL84"/>
<sequence length="138" mass="15550">MGGEPMLERLYSWLGLDAWFGRVRHAVSEGATAVEDRWLLARLEWAEEKRRLLRLVLLTIAALALTIVALVVVSFAIMVSFWESPHRFTAIWIVAGLWLVGWGAALLTLVATARASGQAFQATREELARDWASFKERL</sequence>
<dbReference type="EMBL" id="WNDQ01000067">
    <property type="protein sequence ID" value="KAF1019016.1"/>
    <property type="molecule type" value="Genomic_DNA"/>
</dbReference>
<name>A0A7V8FL84_9BURK</name>
<dbReference type="Pfam" id="PF07332">
    <property type="entry name" value="Phage_holin_3_6"/>
    <property type="match status" value="1"/>
</dbReference>
<feature type="transmembrane region" description="Helical" evidence="1">
    <location>
        <begin position="52"/>
        <end position="82"/>
    </location>
</feature>
<dbReference type="InterPro" id="IPR009937">
    <property type="entry name" value="Phage_holin_3_6"/>
</dbReference>